<evidence type="ECO:0000313" key="2">
    <source>
        <dbReference type="EMBL" id="RAK32217.1"/>
    </source>
</evidence>
<reference evidence="2 3" key="1">
    <citation type="submission" date="2018-06" db="EMBL/GenBank/DDBJ databases">
        <title>Genomic Encyclopedia of Type Strains, Phase IV (KMG-IV): sequencing the most valuable type-strain genomes for metagenomic binning, comparative biology and taxonomic classification.</title>
        <authorList>
            <person name="Goeker M."/>
        </authorList>
    </citation>
    <scope>NUCLEOTIDE SEQUENCE [LARGE SCALE GENOMIC DNA]</scope>
    <source>
        <strain evidence="2 3">DSM 26720</strain>
    </source>
</reference>
<keyword evidence="2" id="KW-0328">Glycosyltransferase</keyword>
<feature type="transmembrane region" description="Helical" evidence="1">
    <location>
        <begin position="209"/>
        <end position="228"/>
    </location>
</feature>
<comment type="caution">
    <text evidence="2">The sequence shown here is derived from an EMBL/GenBank/DDBJ whole genome shotgun (WGS) entry which is preliminary data.</text>
</comment>
<dbReference type="EMBL" id="QLMK01000002">
    <property type="protein sequence ID" value="RAK32217.1"/>
    <property type="molecule type" value="Genomic_DNA"/>
</dbReference>
<name>A0A364JXN7_9HYPH</name>
<feature type="transmembrane region" description="Helical" evidence="1">
    <location>
        <begin position="261"/>
        <end position="284"/>
    </location>
</feature>
<keyword evidence="1" id="KW-0472">Membrane</keyword>
<dbReference type="RefSeq" id="WP_210205069.1">
    <property type="nucleotide sequence ID" value="NZ_JBHEEY010000003.1"/>
</dbReference>
<keyword evidence="3" id="KW-1185">Reference proteome</keyword>
<keyword evidence="1" id="KW-1133">Transmembrane helix</keyword>
<feature type="transmembrane region" description="Helical" evidence="1">
    <location>
        <begin position="304"/>
        <end position="322"/>
    </location>
</feature>
<dbReference type="AlphaFoldDB" id="A0A364JXN7"/>
<keyword evidence="1" id="KW-0812">Transmembrane</keyword>
<feature type="transmembrane region" description="Helical" evidence="1">
    <location>
        <begin position="137"/>
        <end position="157"/>
    </location>
</feature>
<sequence length="495" mass="54331">MTSHIFVQTSKTDKKIFGLPWAVLFVLLYFVFQVLWVSFISNGAGVDDAEQLANSTYLDWGYGGSQPPLYTWITSLTTSLLGTSMLTLQLVKFSILASLFVSVFVGLRLLGLSQAVASAGMLGLFLIPQIGWESQRALTHSVAGTAACGWVFCAFAWHMRRPSIASALILGVAMVAAILGKFNASIFVITVILTGLTIPEYRKILSSRLSVFTFLAFIVSISPTALWMSRHLSNVLERAEKFQIGVAANPFLDRIVGIESLFVAAFLFSILVLATAGIIALIHVKSRTQLQHTLSPGERFMRRIIGVGLLVVLVGVVVVGMTNIKDRWLQPVLFLLPAAIACLFGLYRAQSRALNDFAIISIIAALIVPPVLGYYLTYGSSAPPYGQLDFAKLYSDIKGQGAFTTILTDNTLIGGNFRLFDPELRVIHPETPTDAYNFTTPAVIIWFGDAPPEQSIPQILQGLQLELPQSDYTTTQVHYRTVPDRFMTVSYMLID</sequence>
<proteinExistence type="predicted"/>
<keyword evidence="2" id="KW-0808">Transferase</keyword>
<protein>
    <submittedName>
        <fullName evidence="2">Dolichyl-phosphate-mannose-protein mannosyltransferase</fullName>
    </submittedName>
</protein>
<dbReference type="GO" id="GO:0016757">
    <property type="term" value="F:glycosyltransferase activity"/>
    <property type="evidence" value="ECO:0007669"/>
    <property type="project" value="UniProtKB-KW"/>
</dbReference>
<dbReference type="Proteomes" id="UP000249453">
    <property type="component" value="Unassembled WGS sequence"/>
</dbReference>
<evidence type="ECO:0000313" key="3">
    <source>
        <dbReference type="Proteomes" id="UP000249453"/>
    </source>
</evidence>
<feature type="transmembrane region" description="Helical" evidence="1">
    <location>
        <begin position="95"/>
        <end position="117"/>
    </location>
</feature>
<evidence type="ECO:0000256" key="1">
    <source>
        <dbReference type="SAM" id="Phobius"/>
    </source>
</evidence>
<feature type="transmembrane region" description="Helical" evidence="1">
    <location>
        <begin position="354"/>
        <end position="376"/>
    </location>
</feature>
<accession>A0A364JXN7</accession>
<feature type="transmembrane region" description="Helical" evidence="1">
    <location>
        <begin position="328"/>
        <end position="347"/>
    </location>
</feature>
<feature type="transmembrane region" description="Helical" evidence="1">
    <location>
        <begin position="21"/>
        <end position="40"/>
    </location>
</feature>
<gene>
    <name evidence="2" type="ORF">C7374_102218</name>
</gene>
<organism evidence="2 3">
    <name type="scientific">Falsochrobactrum ovis</name>
    <dbReference type="NCBI Taxonomy" id="1293442"/>
    <lineage>
        <taxon>Bacteria</taxon>
        <taxon>Pseudomonadati</taxon>
        <taxon>Pseudomonadota</taxon>
        <taxon>Alphaproteobacteria</taxon>
        <taxon>Hyphomicrobiales</taxon>
        <taxon>Brucellaceae</taxon>
        <taxon>Falsochrobactrum</taxon>
    </lineage>
</organism>
<feature type="transmembrane region" description="Helical" evidence="1">
    <location>
        <begin position="164"/>
        <end position="180"/>
    </location>
</feature>